<evidence type="ECO:0000313" key="8">
    <source>
        <dbReference type="EMBL" id="QTH63313.1"/>
    </source>
</evidence>
<keyword evidence="7" id="KW-0050">Antiport</keyword>
<keyword evidence="7" id="KW-0813">Transport</keyword>
<keyword evidence="4 7" id="KW-1133">Transmembrane helix</keyword>
<feature type="transmembrane region" description="Helical" evidence="7">
    <location>
        <begin position="68"/>
        <end position="88"/>
    </location>
</feature>
<feature type="transmembrane region" description="Helical" evidence="7">
    <location>
        <begin position="216"/>
        <end position="246"/>
    </location>
</feature>
<keyword evidence="5 7" id="KW-0472">Membrane</keyword>
<dbReference type="PANTHER" id="PTHR30341">
    <property type="entry name" value="SODIUM ION/PROTON ANTIPORTER NHAA-RELATED"/>
    <property type="match status" value="1"/>
</dbReference>
<evidence type="ECO:0000256" key="6">
    <source>
        <dbReference type="ARBA" id="ARBA00023201"/>
    </source>
</evidence>
<comment type="catalytic activity">
    <reaction evidence="7">
        <text>Na(+)(in) + 2 H(+)(out) = Na(+)(out) + 2 H(+)(in)</text>
        <dbReference type="Rhea" id="RHEA:29251"/>
        <dbReference type="ChEBI" id="CHEBI:15378"/>
        <dbReference type="ChEBI" id="CHEBI:29101"/>
    </reaction>
</comment>
<dbReference type="AlphaFoldDB" id="A0A975HHQ5"/>
<evidence type="ECO:0000256" key="1">
    <source>
        <dbReference type="ARBA" id="ARBA00004429"/>
    </source>
</evidence>
<dbReference type="InterPro" id="IPR004670">
    <property type="entry name" value="NhaA"/>
</dbReference>
<dbReference type="HAMAP" id="MF_01844">
    <property type="entry name" value="NhaA"/>
    <property type="match status" value="1"/>
</dbReference>
<dbReference type="NCBIfam" id="NF007112">
    <property type="entry name" value="PRK09561.1"/>
    <property type="match status" value="1"/>
</dbReference>
<keyword evidence="3 7" id="KW-0812">Transmembrane</keyword>
<dbReference type="Gene3D" id="1.20.1530.10">
    <property type="entry name" value="Na+/H+ antiporter like domain"/>
    <property type="match status" value="1"/>
</dbReference>
<sequence length="404" mass="42461">MATQHTPSNLEAHGDNNINLAAIGGLLLVVAVVAAMIIKNSGLAAWYDAFLNIKGVVKVGEIGVEKPLFLWVNDGLMAIFFFMIGLELKKEWLFGEFKDRKRVVLPLAGALGGVAVPAAIYLYFNGATADAVAGWAIPTATDIAFALGVLTILGSRVPVVLKVFLMTLAILDDLMAIIIIALFYTSNLSMMSLLLGGLFVTIMVVCNRIGIKNLGIYVLLGIAMWVCVLKSGVHATLAGVITALLIPAVGKTPNAPSPSDEVLHSVHPWVTLAIVPLFAFVNGGISFEGLNVTRILEPIPLGIALGLLVGKPVGVMLCTWLAIKAKLCQPLAGVTWTQMLGVACLCGIGFTMSLFIGGLAFAEVGIGYARIDRLGMLVGSLSSAVLGAAILYFAKPLKVANSHA</sequence>
<protein>
    <recommendedName>
        <fullName evidence="7">Na(+)/H(+) antiporter NhaA</fullName>
    </recommendedName>
    <alternativeName>
        <fullName evidence="7">Sodium/proton antiporter NhaA</fullName>
    </alternativeName>
</protein>
<dbReference type="NCBIfam" id="TIGR00773">
    <property type="entry name" value="NhaA"/>
    <property type="match status" value="1"/>
</dbReference>
<comment type="similarity">
    <text evidence="7">Belongs to the NhaA Na(+)/H(+) (TC 2.A.33) antiporter family.</text>
</comment>
<feature type="transmembrane region" description="Helical" evidence="7">
    <location>
        <begin position="335"/>
        <end position="362"/>
    </location>
</feature>
<dbReference type="KEGG" id="psym:J1N51_11300"/>
<dbReference type="GO" id="GO:0015385">
    <property type="term" value="F:sodium:proton antiporter activity"/>
    <property type="evidence" value="ECO:0007669"/>
    <property type="project" value="UniProtKB-UniRule"/>
</dbReference>
<evidence type="ECO:0000256" key="2">
    <source>
        <dbReference type="ARBA" id="ARBA00022475"/>
    </source>
</evidence>
<organism evidence="8 9">
    <name type="scientific">Psychrosphaera ytuae</name>
    <dbReference type="NCBI Taxonomy" id="2820710"/>
    <lineage>
        <taxon>Bacteria</taxon>
        <taxon>Pseudomonadati</taxon>
        <taxon>Pseudomonadota</taxon>
        <taxon>Gammaproteobacteria</taxon>
        <taxon>Alteromonadales</taxon>
        <taxon>Pseudoalteromonadaceae</taxon>
        <taxon>Psychrosphaera</taxon>
    </lineage>
</organism>
<keyword evidence="6 7" id="KW-0739">Sodium transport</keyword>
<accession>A0A975HHQ5</accession>
<evidence type="ECO:0000256" key="3">
    <source>
        <dbReference type="ARBA" id="ARBA00022692"/>
    </source>
</evidence>
<feature type="transmembrane region" description="Helical" evidence="7">
    <location>
        <begin position="266"/>
        <end position="287"/>
    </location>
</feature>
<gene>
    <name evidence="7 8" type="primary">nhaA</name>
    <name evidence="8" type="ORF">J1N51_11300</name>
</gene>
<dbReference type="EMBL" id="CP072110">
    <property type="protein sequence ID" value="QTH63313.1"/>
    <property type="molecule type" value="Genomic_DNA"/>
</dbReference>
<name>A0A975HHQ5_9GAMM</name>
<keyword evidence="9" id="KW-1185">Reference proteome</keyword>
<evidence type="ECO:0000256" key="4">
    <source>
        <dbReference type="ARBA" id="ARBA00022989"/>
    </source>
</evidence>
<dbReference type="GO" id="GO:0006885">
    <property type="term" value="P:regulation of pH"/>
    <property type="evidence" value="ECO:0007669"/>
    <property type="project" value="UniProtKB-UniRule"/>
</dbReference>
<feature type="transmembrane region" description="Helical" evidence="7">
    <location>
        <begin position="103"/>
        <end position="123"/>
    </location>
</feature>
<feature type="transmembrane region" description="Helical" evidence="7">
    <location>
        <begin position="190"/>
        <end position="209"/>
    </location>
</feature>
<feature type="transmembrane region" description="Helical" evidence="7">
    <location>
        <begin position="299"/>
        <end position="323"/>
    </location>
</feature>
<dbReference type="InterPro" id="IPR023171">
    <property type="entry name" value="Na/H_antiporter_dom_sf"/>
</dbReference>
<evidence type="ECO:0000313" key="9">
    <source>
        <dbReference type="Proteomes" id="UP000682739"/>
    </source>
</evidence>
<dbReference type="Pfam" id="PF06965">
    <property type="entry name" value="Na_H_antiport_1"/>
    <property type="match status" value="1"/>
</dbReference>
<keyword evidence="2 7" id="KW-1003">Cell membrane</keyword>
<dbReference type="Proteomes" id="UP000682739">
    <property type="component" value="Chromosome"/>
</dbReference>
<dbReference type="RefSeq" id="WP_208831370.1">
    <property type="nucleotide sequence ID" value="NZ_CP072110.1"/>
</dbReference>
<feature type="transmembrane region" description="Helical" evidence="7">
    <location>
        <begin position="135"/>
        <end position="153"/>
    </location>
</feature>
<reference evidence="8" key="1">
    <citation type="submission" date="2021-03" db="EMBL/GenBank/DDBJ databases">
        <title>Description of Psychrosphaera ytuae sp. nov. isolated from deep sea sediment of South China Sea.</title>
        <authorList>
            <person name="Zhang J."/>
            <person name="Xu X.-D."/>
        </authorList>
    </citation>
    <scope>NUCLEOTIDE SEQUENCE</scope>
    <source>
        <strain evidence="8">MTZ26</strain>
    </source>
</reference>
<comment type="subcellular location">
    <subcellularLocation>
        <location evidence="1">Cell inner membrane</location>
        <topology evidence="1">Multi-pass membrane protein</topology>
    </subcellularLocation>
    <subcellularLocation>
        <location evidence="7">Cell membrane</location>
        <topology evidence="7">Multi-pass membrane protein</topology>
    </subcellularLocation>
</comment>
<comment type="function">
    <text evidence="7">Na(+)/H(+) antiporter that extrudes sodium in exchange for external protons.</text>
</comment>
<feature type="transmembrane region" description="Helical" evidence="7">
    <location>
        <begin position="20"/>
        <end position="38"/>
    </location>
</feature>
<dbReference type="PANTHER" id="PTHR30341:SF0">
    <property type="entry name" value="NA(+)_H(+) ANTIPORTER NHAA"/>
    <property type="match status" value="1"/>
</dbReference>
<keyword evidence="7" id="KW-0915">Sodium</keyword>
<evidence type="ECO:0000256" key="7">
    <source>
        <dbReference type="HAMAP-Rule" id="MF_01844"/>
    </source>
</evidence>
<dbReference type="GO" id="GO:0005886">
    <property type="term" value="C:plasma membrane"/>
    <property type="evidence" value="ECO:0007669"/>
    <property type="project" value="UniProtKB-SubCell"/>
</dbReference>
<feature type="transmembrane region" description="Helical" evidence="7">
    <location>
        <begin position="160"/>
        <end position="184"/>
    </location>
</feature>
<dbReference type="NCBIfam" id="NF007111">
    <property type="entry name" value="PRK09560.1"/>
    <property type="match status" value="1"/>
</dbReference>
<proteinExistence type="inferred from homology"/>
<evidence type="ECO:0000256" key="5">
    <source>
        <dbReference type="ARBA" id="ARBA00023136"/>
    </source>
</evidence>
<keyword evidence="7" id="KW-0406">Ion transport</keyword>
<feature type="transmembrane region" description="Helical" evidence="7">
    <location>
        <begin position="374"/>
        <end position="394"/>
    </location>
</feature>